<reference evidence="1 2" key="1">
    <citation type="submission" date="2019-03" db="EMBL/GenBank/DDBJ databases">
        <title>Genomic Encyclopedia of Type Strains, Phase III (KMG-III): the genomes of soil and plant-associated and newly described type strains.</title>
        <authorList>
            <person name="Whitman W."/>
        </authorList>
    </citation>
    <scope>NUCLEOTIDE SEQUENCE [LARGE SCALE GENOMIC DNA]</scope>
    <source>
        <strain evidence="1 2">CGMCC 1.12801</strain>
    </source>
</reference>
<sequence length="53" mass="6158">MIEIAKHIKKLETERRTLHAKPALQRVAFHVVLINLHQHITTNHFFCKGMGLS</sequence>
<protein>
    <submittedName>
        <fullName evidence="1">Uncharacterized protein</fullName>
    </submittedName>
</protein>
<accession>A0A4R7CZ99</accession>
<keyword evidence="2" id="KW-1185">Reference proteome</keyword>
<name>A0A4R7CZ99_9SPHI</name>
<gene>
    <name evidence="1" type="ORF">B0I21_106355</name>
</gene>
<proteinExistence type="predicted"/>
<evidence type="ECO:0000313" key="2">
    <source>
        <dbReference type="Proteomes" id="UP000294752"/>
    </source>
</evidence>
<organism evidence="1 2">
    <name type="scientific">Sphingobacterium paludis</name>
    <dbReference type="NCBI Taxonomy" id="1476465"/>
    <lineage>
        <taxon>Bacteria</taxon>
        <taxon>Pseudomonadati</taxon>
        <taxon>Bacteroidota</taxon>
        <taxon>Sphingobacteriia</taxon>
        <taxon>Sphingobacteriales</taxon>
        <taxon>Sphingobacteriaceae</taxon>
        <taxon>Sphingobacterium</taxon>
    </lineage>
</organism>
<dbReference type="Proteomes" id="UP000294752">
    <property type="component" value="Unassembled WGS sequence"/>
</dbReference>
<dbReference type="AlphaFoldDB" id="A0A4R7CZ99"/>
<evidence type="ECO:0000313" key="1">
    <source>
        <dbReference type="EMBL" id="TDS12495.1"/>
    </source>
</evidence>
<comment type="caution">
    <text evidence="1">The sequence shown here is derived from an EMBL/GenBank/DDBJ whole genome shotgun (WGS) entry which is preliminary data.</text>
</comment>
<dbReference type="EMBL" id="SNZV01000006">
    <property type="protein sequence ID" value="TDS12495.1"/>
    <property type="molecule type" value="Genomic_DNA"/>
</dbReference>